<feature type="domain" description="DUF6879" evidence="1">
    <location>
        <begin position="24"/>
        <end position="184"/>
    </location>
</feature>
<dbReference type="RefSeq" id="WP_203951498.1">
    <property type="nucleotide sequence ID" value="NZ_BOOO01000004.1"/>
</dbReference>
<organism evidence="2 3">
    <name type="scientific">Planotetraspora mira</name>
    <dbReference type="NCBI Taxonomy" id="58121"/>
    <lineage>
        <taxon>Bacteria</taxon>
        <taxon>Bacillati</taxon>
        <taxon>Actinomycetota</taxon>
        <taxon>Actinomycetes</taxon>
        <taxon>Streptosporangiales</taxon>
        <taxon>Streptosporangiaceae</taxon>
        <taxon>Planotetraspora</taxon>
    </lineage>
</organism>
<comment type="caution">
    <text evidence="2">The sequence shown here is derived from an EMBL/GenBank/DDBJ whole genome shotgun (WGS) entry which is preliminary data.</text>
</comment>
<keyword evidence="3" id="KW-1185">Reference proteome</keyword>
<dbReference type="Proteomes" id="UP000650628">
    <property type="component" value="Unassembled WGS sequence"/>
</dbReference>
<gene>
    <name evidence="2" type="ORF">Pmi06nite_08700</name>
</gene>
<evidence type="ECO:0000313" key="2">
    <source>
        <dbReference type="EMBL" id="GII27428.1"/>
    </source>
</evidence>
<accession>A0A8J3TI34</accession>
<proteinExistence type="predicted"/>
<evidence type="ECO:0000313" key="3">
    <source>
        <dbReference type="Proteomes" id="UP000650628"/>
    </source>
</evidence>
<dbReference type="EMBL" id="BOOO01000004">
    <property type="protein sequence ID" value="GII27428.1"/>
    <property type="molecule type" value="Genomic_DNA"/>
</dbReference>
<protein>
    <recommendedName>
        <fullName evidence="1">DUF6879 domain-containing protein</fullName>
    </recommendedName>
</protein>
<dbReference type="InterPro" id="IPR049244">
    <property type="entry name" value="DUF6879"/>
</dbReference>
<evidence type="ECO:0000259" key="1">
    <source>
        <dbReference type="Pfam" id="PF21806"/>
    </source>
</evidence>
<sequence length="204" mass="23101">MPGEAIERVRQVPGEILPVADYLAEFYECFQDVEGVVWKLERAQHFHEPDVPSWVAMMEGDWGRALTLIEEMRFARDLPSQIQLRRLRIVETPLTPYMHWELVLLAARTRAGERARVLPAPAVRWLERAAPLPELVVLGPDLMYEVLYDRTGAHTGGRRITDPLVIGECVGIMAELYGAAEELLDHYEREVAPLPPPVISPVSS</sequence>
<name>A0A8J3TI34_9ACTN</name>
<dbReference type="AlphaFoldDB" id="A0A8J3TI34"/>
<dbReference type="Pfam" id="PF21806">
    <property type="entry name" value="DUF6879"/>
    <property type="match status" value="1"/>
</dbReference>
<reference evidence="2 3" key="1">
    <citation type="submission" date="2021-01" db="EMBL/GenBank/DDBJ databases">
        <title>Whole genome shotgun sequence of Planotetraspora mira NBRC 15435.</title>
        <authorList>
            <person name="Komaki H."/>
            <person name="Tamura T."/>
        </authorList>
    </citation>
    <scope>NUCLEOTIDE SEQUENCE [LARGE SCALE GENOMIC DNA]</scope>
    <source>
        <strain evidence="2 3">NBRC 15435</strain>
    </source>
</reference>